<keyword evidence="3 4" id="KW-0443">Lipid metabolism</keyword>
<dbReference type="InterPro" id="IPR050301">
    <property type="entry name" value="NTE"/>
</dbReference>
<dbReference type="GO" id="GO:0016787">
    <property type="term" value="F:hydrolase activity"/>
    <property type="evidence" value="ECO:0007669"/>
    <property type="project" value="UniProtKB-UniRule"/>
</dbReference>
<organism evidence="6 7">
    <name type="scientific">Petrotoga sibirica</name>
    <dbReference type="NCBI Taxonomy" id="156202"/>
    <lineage>
        <taxon>Bacteria</taxon>
        <taxon>Thermotogati</taxon>
        <taxon>Thermotogota</taxon>
        <taxon>Thermotogae</taxon>
        <taxon>Petrotogales</taxon>
        <taxon>Petrotogaceae</taxon>
        <taxon>Petrotoga</taxon>
    </lineage>
</organism>
<dbReference type="Gene3D" id="3.40.1090.10">
    <property type="entry name" value="Cytosolic phospholipase A2 catalytic domain"/>
    <property type="match status" value="2"/>
</dbReference>
<accession>A0A4R8EYZ7</accession>
<feature type="active site" description="Proton acceptor" evidence="4">
    <location>
        <position position="165"/>
    </location>
</feature>
<dbReference type="Proteomes" id="UP000294817">
    <property type="component" value="Unassembled WGS sequence"/>
</dbReference>
<name>A0A4R8EYZ7_9BACT</name>
<dbReference type="SUPFAM" id="SSF52151">
    <property type="entry name" value="FabD/lysophospholipase-like"/>
    <property type="match status" value="1"/>
</dbReference>
<evidence type="ECO:0000259" key="5">
    <source>
        <dbReference type="PROSITE" id="PS51635"/>
    </source>
</evidence>
<feature type="domain" description="PNPLA" evidence="5">
    <location>
        <begin position="5"/>
        <end position="178"/>
    </location>
</feature>
<dbReference type="RefSeq" id="WP_103877407.1">
    <property type="nucleotide sequence ID" value="NZ_SODZ01000005.1"/>
</dbReference>
<keyword evidence="1 4" id="KW-0378">Hydrolase</keyword>
<dbReference type="PROSITE" id="PS51635">
    <property type="entry name" value="PNPLA"/>
    <property type="match status" value="1"/>
</dbReference>
<evidence type="ECO:0000256" key="3">
    <source>
        <dbReference type="ARBA" id="ARBA00023098"/>
    </source>
</evidence>
<protein>
    <submittedName>
        <fullName evidence="6">NTE family protein</fullName>
    </submittedName>
</protein>
<dbReference type="InterPro" id="IPR016035">
    <property type="entry name" value="Acyl_Trfase/lysoPLipase"/>
</dbReference>
<evidence type="ECO:0000256" key="1">
    <source>
        <dbReference type="ARBA" id="ARBA00022801"/>
    </source>
</evidence>
<dbReference type="PANTHER" id="PTHR14226">
    <property type="entry name" value="NEUROPATHY TARGET ESTERASE/SWISS CHEESE D.MELANOGASTER"/>
    <property type="match status" value="1"/>
</dbReference>
<evidence type="ECO:0000313" key="6">
    <source>
        <dbReference type="EMBL" id="TDX16058.1"/>
    </source>
</evidence>
<dbReference type="EMBL" id="SODZ01000005">
    <property type="protein sequence ID" value="TDX16058.1"/>
    <property type="molecule type" value="Genomic_DNA"/>
</dbReference>
<comment type="caution">
    <text evidence="4">Lacks conserved residue(s) required for the propagation of feature annotation.</text>
</comment>
<keyword evidence="2 4" id="KW-0442">Lipid degradation</keyword>
<reference evidence="6 7" key="1">
    <citation type="submission" date="2019-03" db="EMBL/GenBank/DDBJ databases">
        <title>Genomic Encyclopedia of Type Strains, Phase IV (KMG-IV): sequencing the most valuable type-strain genomes for metagenomic binning, comparative biology and taxonomic classification.</title>
        <authorList>
            <person name="Goeker M."/>
        </authorList>
    </citation>
    <scope>NUCLEOTIDE SEQUENCE [LARGE SCALE GENOMIC DNA]</scope>
    <source>
        <strain evidence="6 7">DSM 13575</strain>
    </source>
</reference>
<dbReference type="Pfam" id="PF01734">
    <property type="entry name" value="Patatin"/>
    <property type="match status" value="1"/>
</dbReference>
<keyword evidence="7" id="KW-1185">Reference proteome</keyword>
<evidence type="ECO:0000256" key="2">
    <source>
        <dbReference type="ARBA" id="ARBA00022963"/>
    </source>
</evidence>
<sequence length="266" mass="29636">MVYGIALGSGGARGAAHVALIDELKERAVKIEVVTGSSVGALVGGLYALNPDVDLFKIFKDLTLKKKKTIDSQFRTLNNRITNVPKMVAGKSFLKSDFVYDIYKQLYGRKRFSDCKIKLGIVSYDLESGEEVEITEGYIIDAVMASSSVPGVFPPLRLGGMSLLDGGVLTPVPVELTKKLGADYVIASNLNGEVKNDFKFNDGLDYIISIEDFKNDLMVNYEINKAEEVYTFPIEYSWEGFSYFNEIYQDAKKFLKSIQNKVREQL</sequence>
<dbReference type="AlphaFoldDB" id="A0A4R8EYZ7"/>
<dbReference type="GO" id="GO:0016042">
    <property type="term" value="P:lipid catabolic process"/>
    <property type="evidence" value="ECO:0007669"/>
    <property type="project" value="UniProtKB-UniRule"/>
</dbReference>
<dbReference type="InterPro" id="IPR002641">
    <property type="entry name" value="PNPLA_dom"/>
</dbReference>
<feature type="active site" description="Nucleophile" evidence="4">
    <location>
        <position position="38"/>
    </location>
</feature>
<comment type="caution">
    <text evidence="6">The sequence shown here is derived from an EMBL/GenBank/DDBJ whole genome shotgun (WGS) entry which is preliminary data.</text>
</comment>
<evidence type="ECO:0000256" key="4">
    <source>
        <dbReference type="PROSITE-ProRule" id="PRU01161"/>
    </source>
</evidence>
<feature type="short sequence motif" description="DGA/G" evidence="4">
    <location>
        <begin position="165"/>
        <end position="167"/>
    </location>
</feature>
<evidence type="ECO:0000313" key="7">
    <source>
        <dbReference type="Proteomes" id="UP000294817"/>
    </source>
</evidence>
<proteinExistence type="predicted"/>
<dbReference type="PANTHER" id="PTHR14226:SF29">
    <property type="entry name" value="NEUROPATHY TARGET ESTERASE SWS"/>
    <property type="match status" value="1"/>
</dbReference>
<gene>
    <name evidence="6" type="ORF">C8D74_1058</name>
</gene>
<feature type="short sequence motif" description="GXSXG" evidence="4">
    <location>
        <begin position="36"/>
        <end position="40"/>
    </location>
</feature>